<organism evidence="1 2">
    <name type="scientific">Collimonas pratensis</name>
    <dbReference type="NCBI Taxonomy" id="279113"/>
    <lineage>
        <taxon>Bacteria</taxon>
        <taxon>Pseudomonadati</taxon>
        <taxon>Pseudomonadota</taxon>
        <taxon>Betaproteobacteria</taxon>
        <taxon>Burkholderiales</taxon>
        <taxon>Oxalobacteraceae</taxon>
        <taxon>Collimonas</taxon>
    </lineage>
</organism>
<evidence type="ECO:0000313" key="2">
    <source>
        <dbReference type="Proteomes" id="UP000074561"/>
    </source>
</evidence>
<dbReference type="PATRIC" id="fig|279113.9.peg.51"/>
<gene>
    <name evidence="1" type="ORF">CPter91_0050</name>
</gene>
<dbReference type="STRING" id="279113.CPter91_0050"/>
<dbReference type="KEGG" id="cpra:CPter91_0050"/>
<name>A0A127PX75_9BURK</name>
<dbReference type="Proteomes" id="UP000074561">
    <property type="component" value="Chromosome"/>
</dbReference>
<proteinExistence type="predicted"/>
<dbReference type="AlphaFoldDB" id="A0A127PX75"/>
<dbReference type="EMBL" id="CP013234">
    <property type="protein sequence ID" value="AMP02450.1"/>
    <property type="molecule type" value="Genomic_DNA"/>
</dbReference>
<sequence>MRKDMFKVIVERPRCTHSNIYKGDGRKFRNSEDRPARIGMKDGYGHRKYLNENLAPLKRFLEQQVNRPWDKVYSEIRTVIDARSTVKQHILLHLDNFVAIETRWEGSKKDGRVLVRYTSWSGRYVELTESLSAMYVHPLTGILLHNRFHASFKARGKNRRRAHEQEKSKIRRIISDHVQLHLVSQVWYEVTLGALPPARVVLQDVDGVSRRSNVCDQRWDVLRKAWVAHERNARAAPTGSSQDYYGCGSLYAVKKRQLSSREIRDLRLDVPQQKQKAPKGLLFYVTTICKDGGCSFLYRATCLSQKSTYDGKFDFSPRRCLHCAGESAKYRVLHIDEIPMS</sequence>
<protein>
    <submittedName>
        <fullName evidence="1">Uncharacterized protein</fullName>
    </submittedName>
</protein>
<reference evidence="1 2" key="1">
    <citation type="submission" date="2015-11" db="EMBL/GenBank/DDBJ databases">
        <title>Exploring the genomic traits of fungus-feeding bacterial genus Collimonas.</title>
        <authorList>
            <person name="Song C."/>
            <person name="Schmidt R."/>
            <person name="de Jager V."/>
            <person name="Krzyzanowska D."/>
            <person name="Jongedijk E."/>
            <person name="Cankar K."/>
            <person name="Beekwilder J."/>
            <person name="van Veen A."/>
            <person name="de Boer W."/>
            <person name="van Veen J.A."/>
            <person name="Garbeva P."/>
        </authorList>
    </citation>
    <scope>NUCLEOTIDE SEQUENCE [LARGE SCALE GENOMIC DNA]</scope>
    <source>
        <strain evidence="1 2">Ter91</strain>
    </source>
</reference>
<accession>A0A127PX75</accession>
<evidence type="ECO:0000313" key="1">
    <source>
        <dbReference type="EMBL" id="AMP02450.1"/>
    </source>
</evidence>